<dbReference type="Proteomes" id="UP000256645">
    <property type="component" value="Unassembled WGS sequence"/>
</dbReference>
<evidence type="ECO:0000256" key="1">
    <source>
        <dbReference type="SAM" id="SignalP"/>
    </source>
</evidence>
<reference evidence="3 4" key="1">
    <citation type="journal article" date="2018" name="IMA Fungus">
        <title>IMA Genome-F 9: Draft genome sequence of Annulohypoxylon stygium, Aspergillus mulundensis, Berkeleyomyces basicola (syn. Thielaviopsis basicola), Ceratocystis smalleyi, two Cercospora beticola strains, Coleophoma cylindrospora, Fusarium fracticaudum, Phialophora cf. hyalina, and Morchella septimelata.</title>
        <authorList>
            <person name="Wingfield B.D."/>
            <person name="Bills G.F."/>
            <person name="Dong Y."/>
            <person name="Huang W."/>
            <person name="Nel W.J."/>
            <person name="Swalarsk-Parry B.S."/>
            <person name="Vaghefi N."/>
            <person name="Wilken P.M."/>
            <person name="An Z."/>
            <person name="de Beer Z.W."/>
            <person name="De Vos L."/>
            <person name="Chen L."/>
            <person name="Duong T.A."/>
            <person name="Gao Y."/>
            <person name="Hammerbacher A."/>
            <person name="Kikkert J.R."/>
            <person name="Li Y."/>
            <person name="Li H."/>
            <person name="Li K."/>
            <person name="Li Q."/>
            <person name="Liu X."/>
            <person name="Ma X."/>
            <person name="Naidoo K."/>
            <person name="Pethybridge S.J."/>
            <person name="Sun J."/>
            <person name="Steenkamp E.T."/>
            <person name="van der Nest M.A."/>
            <person name="van Wyk S."/>
            <person name="Wingfield M.J."/>
            <person name="Xiong C."/>
            <person name="Yue Q."/>
            <person name="Zhang X."/>
        </authorList>
    </citation>
    <scope>NUCLEOTIDE SEQUENCE [LARGE SCALE GENOMIC DNA]</scope>
    <source>
        <strain evidence="3 4">BP6252</strain>
    </source>
</reference>
<organism evidence="3 4">
    <name type="scientific">Coleophoma cylindrospora</name>
    <dbReference type="NCBI Taxonomy" id="1849047"/>
    <lineage>
        <taxon>Eukaryota</taxon>
        <taxon>Fungi</taxon>
        <taxon>Dikarya</taxon>
        <taxon>Ascomycota</taxon>
        <taxon>Pezizomycotina</taxon>
        <taxon>Leotiomycetes</taxon>
        <taxon>Helotiales</taxon>
        <taxon>Dermateaceae</taxon>
        <taxon>Coleophoma</taxon>
    </lineage>
</organism>
<comment type="caution">
    <text evidence="3">The sequence shown here is derived from an EMBL/GenBank/DDBJ whole genome shotgun (WGS) entry which is preliminary data.</text>
</comment>
<accession>A0A3D8R2J5</accession>
<evidence type="ECO:0000313" key="4">
    <source>
        <dbReference type="Proteomes" id="UP000256645"/>
    </source>
</evidence>
<name>A0A3D8R2J5_9HELO</name>
<keyword evidence="1" id="KW-0732">Signal</keyword>
<evidence type="ECO:0000313" key="3">
    <source>
        <dbReference type="EMBL" id="RDW68170.1"/>
    </source>
</evidence>
<dbReference type="EMBL" id="PDLM01000010">
    <property type="protein sequence ID" value="RDW68170.1"/>
    <property type="molecule type" value="Genomic_DNA"/>
</dbReference>
<dbReference type="PANTHER" id="PTHR40845:SF1">
    <property type="match status" value="1"/>
</dbReference>
<evidence type="ECO:0000259" key="2">
    <source>
        <dbReference type="Pfam" id="PF25411"/>
    </source>
</evidence>
<dbReference type="Pfam" id="PF25411">
    <property type="entry name" value="DUF7888"/>
    <property type="match status" value="1"/>
</dbReference>
<dbReference type="PANTHER" id="PTHR40845">
    <property type="match status" value="1"/>
</dbReference>
<feature type="chain" id="PRO_5017555086" description="DUF7888 domain-containing protein" evidence="1">
    <location>
        <begin position="19"/>
        <end position="182"/>
    </location>
</feature>
<feature type="signal peptide" evidence="1">
    <location>
        <begin position="1"/>
        <end position="18"/>
    </location>
</feature>
<sequence length="182" mass="19192">MRFSAVTAVAYLSAFATAATIPTEARSLTNVNTTPNDKRQLITALVTAFLTAAATEAGTLVVEDAVNAAVAEVNKVASDFTTAREQFTQATTLNMWNSNPAPATNVAVICQNEGFTVSNPSNVHNEVSAKLTSGLLNVDYECFYMSAPNTYTPQGDGGFQNTALRFTTACTRDSSSGVLTCN</sequence>
<dbReference type="OrthoDB" id="3478218at2759"/>
<dbReference type="InterPro" id="IPR057210">
    <property type="entry name" value="DUF7888"/>
</dbReference>
<gene>
    <name evidence="3" type="ORF">BP6252_09566</name>
</gene>
<protein>
    <recommendedName>
        <fullName evidence="2">DUF7888 domain-containing protein</fullName>
    </recommendedName>
</protein>
<dbReference type="STRING" id="1849047.A0A3D8R2J5"/>
<dbReference type="AlphaFoldDB" id="A0A3D8R2J5"/>
<proteinExistence type="predicted"/>
<keyword evidence="4" id="KW-1185">Reference proteome</keyword>
<feature type="domain" description="DUF7888" evidence="2">
    <location>
        <begin position="46"/>
        <end position="182"/>
    </location>
</feature>